<keyword evidence="1" id="KW-1133">Transmembrane helix</keyword>
<sequence length="144" mass="16678">MLDSSVNSLLLSNEHLICLVCLVTTKTASLIVTNTLLRFKITSLYSNAIQKCKVYAITFTNKNFSYFGLISYHEQIKFKQKLDICFAPIFFCSLMYFSSNFLYKNFLVDFLSTVHTTMFEFMISLNFLICRQESCKPALTQSYI</sequence>
<dbReference type="Proteomes" id="UP000095038">
    <property type="component" value="Unassembled WGS sequence"/>
</dbReference>
<dbReference type="EMBL" id="KV454476">
    <property type="protein sequence ID" value="ODV63014.1"/>
    <property type="molecule type" value="Genomic_DNA"/>
</dbReference>
<dbReference type="AlphaFoldDB" id="A0A1D2VN54"/>
<keyword evidence="1" id="KW-0812">Transmembrane</keyword>
<protein>
    <submittedName>
        <fullName evidence="2">Uncharacterized protein</fullName>
    </submittedName>
</protein>
<feature type="transmembrane region" description="Helical" evidence="1">
    <location>
        <begin position="82"/>
        <end position="98"/>
    </location>
</feature>
<dbReference type="RefSeq" id="XP_020049321.1">
    <property type="nucleotide sequence ID" value="XM_020188953.1"/>
</dbReference>
<keyword evidence="3" id="KW-1185">Reference proteome</keyword>
<accession>A0A1D2VN54</accession>
<evidence type="ECO:0000313" key="3">
    <source>
        <dbReference type="Proteomes" id="UP000095038"/>
    </source>
</evidence>
<evidence type="ECO:0000313" key="2">
    <source>
        <dbReference type="EMBL" id="ODV63014.1"/>
    </source>
</evidence>
<evidence type="ECO:0000256" key="1">
    <source>
        <dbReference type="SAM" id="Phobius"/>
    </source>
</evidence>
<gene>
    <name evidence="2" type="ORF">ASCRUDRAFT_126569</name>
</gene>
<reference evidence="3" key="1">
    <citation type="submission" date="2016-05" db="EMBL/GenBank/DDBJ databases">
        <title>Comparative genomics of biotechnologically important yeasts.</title>
        <authorList>
            <consortium name="DOE Joint Genome Institute"/>
            <person name="Riley R."/>
            <person name="Haridas S."/>
            <person name="Wolfe K.H."/>
            <person name="Lopes M.R."/>
            <person name="Hittinger C.T."/>
            <person name="Goker M."/>
            <person name="Salamov A."/>
            <person name="Wisecaver J."/>
            <person name="Long T.M."/>
            <person name="Aerts A.L."/>
            <person name="Barry K."/>
            <person name="Choi C."/>
            <person name="Clum A."/>
            <person name="Coughlan A.Y."/>
            <person name="Deshpande S."/>
            <person name="Douglass A.P."/>
            <person name="Hanson S.J."/>
            <person name="Klenk H.-P."/>
            <person name="Labutti K."/>
            <person name="Lapidus A."/>
            <person name="Lindquist E."/>
            <person name="Lipzen A."/>
            <person name="Meier-Kolthoff J.P."/>
            <person name="Ohm R.A."/>
            <person name="Otillar R.P."/>
            <person name="Pangilinan J."/>
            <person name="Peng Y."/>
            <person name="Rokas A."/>
            <person name="Rosa C.A."/>
            <person name="Scheuner C."/>
            <person name="Sibirny A.A."/>
            <person name="Slot J.C."/>
            <person name="Stielow J.B."/>
            <person name="Sun H."/>
            <person name="Kurtzman C.P."/>
            <person name="Blackwell M."/>
            <person name="Grigoriev I.V."/>
            <person name="Jeffries T.W."/>
        </authorList>
    </citation>
    <scope>NUCLEOTIDE SEQUENCE [LARGE SCALE GENOMIC DNA]</scope>
    <source>
        <strain evidence="3">DSM 1968</strain>
    </source>
</reference>
<dbReference type="GeneID" id="30962589"/>
<proteinExistence type="predicted"/>
<keyword evidence="1" id="KW-0472">Membrane</keyword>
<dbReference type="InParanoid" id="A0A1D2VN54"/>
<feature type="transmembrane region" description="Helical" evidence="1">
    <location>
        <begin position="110"/>
        <end position="129"/>
    </location>
</feature>
<name>A0A1D2VN54_9ASCO</name>
<organism evidence="2 3">
    <name type="scientific">Ascoidea rubescens DSM 1968</name>
    <dbReference type="NCBI Taxonomy" id="1344418"/>
    <lineage>
        <taxon>Eukaryota</taxon>
        <taxon>Fungi</taxon>
        <taxon>Dikarya</taxon>
        <taxon>Ascomycota</taxon>
        <taxon>Saccharomycotina</taxon>
        <taxon>Saccharomycetes</taxon>
        <taxon>Ascoideaceae</taxon>
        <taxon>Ascoidea</taxon>
    </lineage>
</organism>